<comment type="caution">
    <text evidence="1">The sequence shown here is derived from an EMBL/GenBank/DDBJ whole genome shotgun (WGS) entry which is preliminary data.</text>
</comment>
<keyword evidence="2" id="KW-1185">Reference proteome</keyword>
<dbReference type="EMBL" id="JABSTQ010002985">
    <property type="protein sequence ID" value="KAG0443726.1"/>
    <property type="molecule type" value="Genomic_DNA"/>
</dbReference>
<evidence type="ECO:0000313" key="1">
    <source>
        <dbReference type="EMBL" id="KAG0443726.1"/>
    </source>
</evidence>
<gene>
    <name evidence="1" type="ORF">HPB47_014595</name>
</gene>
<accession>A0AC60QZ82</accession>
<dbReference type="Proteomes" id="UP000805193">
    <property type="component" value="Unassembled WGS sequence"/>
</dbReference>
<reference evidence="1 2" key="1">
    <citation type="journal article" date="2020" name="Cell">
        <title>Large-Scale Comparative Analyses of Tick Genomes Elucidate Their Genetic Diversity and Vector Capacities.</title>
        <authorList>
            <consortium name="Tick Genome and Microbiome Consortium (TIGMIC)"/>
            <person name="Jia N."/>
            <person name="Wang J."/>
            <person name="Shi W."/>
            <person name="Du L."/>
            <person name="Sun Y."/>
            <person name="Zhan W."/>
            <person name="Jiang J.F."/>
            <person name="Wang Q."/>
            <person name="Zhang B."/>
            <person name="Ji P."/>
            <person name="Bell-Sakyi L."/>
            <person name="Cui X.M."/>
            <person name="Yuan T.T."/>
            <person name="Jiang B.G."/>
            <person name="Yang W.F."/>
            <person name="Lam T.T."/>
            <person name="Chang Q.C."/>
            <person name="Ding S.J."/>
            <person name="Wang X.J."/>
            <person name="Zhu J.G."/>
            <person name="Ruan X.D."/>
            <person name="Zhao L."/>
            <person name="Wei J.T."/>
            <person name="Ye R.Z."/>
            <person name="Que T.C."/>
            <person name="Du C.H."/>
            <person name="Zhou Y.H."/>
            <person name="Cheng J.X."/>
            <person name="Dai P.F."/>
            <person name="Guo W.B."/>
            <person name="Han X.H."/>
            <person name="Huang E.J."/>
            <person name="Li L.F."/>
            <person name="Wei W."/>
            <person name="Gao Y.C."/>
            <person name="Liu J.Z."/>
            <person name="Shao H.Z."/>
            <person name="Wang X."/>
            <person name="Wang C.C."/>
            <person name="Yang T.C."/>
            <person name="Huo Q.B."/>
            <person name="Li W."/>
            <person name="Chen H.Y."/>
            <person name="Chen S.E."/>
            <person name="Zhou L.G."/>
            <person name="Ni X.B."/>
            <person name="Tian J.H."/>
            <person name="Sheng Y."/>
            <person name="Liu T."/>
            <person name="Pan Y.S."/>
            <person name="Xia L.Y."/>
            <person name="Li J."/>
            <person name="Zhao F."/>
            <person name="Cao W.C."/>
        </authorList>
    </citation>
    <scope>NUCLEOTIDE SEQUENCE [LARGE SCALE GENOMIC DNA]</scope>
    <source>
        <strain evidence="1">Iper-2018</strain>
    </source>
</reference>
<proteinExistence type="predicted"/>
<name>A0AC60QZ82_IXOPE</name>
<evidence type="ECO:0000313" key="2">
    <source>
        <dbReference type="Proteomes" id="UP000805193"/>
    </source>
</evidence>
<organism evidence="1 2">
    <name type="scientific">Ixodes persulcatus</name>
    <name type="common">Taiga tick</name>
    <dbReference type="NCBI Taxonomy" id="34615"/>
    <lineage>
        <taxon>Eukaryota</taxon>
        <taxon>Metazoa</taxon>
        <taxon>Ecdysozoa</taxon>
        <taxon>Arthropoda</taxon>
        <taxon>Chelicerata</taxon>
        <taxon>Arachnida</taxon>
        <taxon>Acari</taxon>
        <taxon>Parasitiformes</taxon>
        <taxon>Ixodida</taxon>
        <taxon>Ixodoidea</taxon>
        <taxon>Ixodidae</taxon>
        <taxon>Ixodinae</taxon>
        <taxon>Ixodes</taxon>
    </lineage>
</organism>
<protein>
    <submittedName>
        <fullName evidence="1">Uncharacterized protein</fullName>
    </submittedName>
</protein>
<sequence>MELKDIAAALAFPDSVQATGFLKLLDVYLRSTLVEYEASFKKIYQELELLHEKVGDLRQEIDGLKEVHAAPPASSLPPPALPKLPMETAEDFEALETFLADEKNFKQMVKHLMSFDGSTLEDKAKGMMTGLFSLELAATYNYKKRSTGKLVFEGTETERAVRREPQFDVGRLQHRSSAIMFSAFKDMVAGVCLLAASLAGGISVSPNVVPAHQDHDTVGPETTDDGRCPALFLGPLRPSGFRSIQQAKNTPKTPPQRHHGRNRDCVQDFSAATGAACEFVVFATRAY</sequence>